<dbReference type="EMBL" id="FXUV01000022">
    <property type="protein sequence ID" value="SMQ12450.1"/>
    <property type="molecule type" value="Genomic_DNA"/>
</dbReference>
<keyword evidence="7" id="KW-0378">Hydrolase</keyword>
<gene>
    <name evidence="7" type="primary">yccA</name>
    <name evidence="8" type="ORF">KEBURONENSIS_01275</name>
    <name evidence="7" type="ORF">KEBURONENSIS_01350</name>
</gene>
<dbReference type="Proteomes" id="UP000215450">
    <property type="component" value="Unassembled WGS sequence"/>
</dbReference>
<evidence type="ECO:0000313" key="9">
    <source>
        <dbReference type="Proteomes" id="UP000215450"/>
    </source>
</evidence>
<dbReference type="EMBL" id="FXUV02000024">
    <property type="protein sequence ID" value="SNB69711.1"/>
    <property type="molecule type" value="Genomic_DNA"/>
</dbReference>
<feature type="transmembrane region" description="Helical" evidence="6">
    <location>
        <begin position="143"/>
        <end position="161"/>
    </location>
</feature>
<name>A0A238HF30_9NEIS</name>
<dbReference type="OrthoDB" id="9813298at2"/>
<keyword evidence="7" id="KW-0645">Protease</keyword>
<sequence>MDIQDFTKVGSEVSSQEVMLRKTYNLLAWSFVPCVLGAFAGMVFNPLLLLGNYWLILGVTFAFFYGMIFLIEKNRYSQKGAVLLMVFTFGMGIMLSPVLQYSGMFPNGSKLVALAAAMTAAVFFTMSALARKAQFNNNELGKFLSVGAIVVMVGVVANIFLQLPLLSLTLSGVFVVFSSLMITWQIRNIIDGGEDSHISAALSIFISIYNLFSSILRLLLAFSGNDD</sequence>
<keyword evidence="9" id="KW-1185">Reference proteome</keyword>
<evidence type="ECO:0000313" key="8">
    <source>
        <dbReference type="EMBL" id="SNB69711.1"/>
    </source>
</evidence>
<feature type="transmembrane region" description="Helical" evidence="6">
    <location>
        <begin position="167"/>
        <end position="186"/>
    </location>
</feature>
<evidence type="ECO:0000256" key="2">
    <source>
        <dbReference type="ARBA" id="ARBA00022475"/>
    </source>
</evidence>
<reference evidence="8" key="3">
    <citation type="submission" date="2017-06" db="EMBL/GenBank/DDBJ databases">
        <authorList>
            <person name="Kim H.J."/>
            <person name="Triplett B.A."/>
        </authorList>
    </citation>
    <scope>NUCLEOTIDE SEQUENCE [LARGE SCALE GENOMIC DNA]</scope>
    <source>
        <strain evidence="8">Kingella_eburonensis</strain>
    </source>
</reference>
<feature type="transmembrane region" description="Helical" evidence="6">
    <location>
        <begin position="80"/>
        <end position="99"/>
    </location>
</feature>
<evidence type="ECO:0000256" key="5">
    <source>
        <dbReference type="ARBA" id="ARBA00023136"/>
    </source>
</evidence>
<reference evidence="7" key="1">
    <citation type="submission" date="2017-05" db="EMBL/GenBank/DDBJ databases">
        <authorList>
            <person name="Song R."/>
            <person name="Chenine A.L."/>
            <person name="Ruprecht R.M."/>
        </authorList>
    </citation>
    <scope>NUCLEOTIDE SEQUENCE</scope>
    <source>
        <strain evidence="7">Kingella_eburonensis</strain>
    </source>
</reference>
<dbReference type="GO" id="GO:0006508">
    <property type="term" value="P:proteolysis"/>
    <property type="evidence" value="ECO:0007669"/>
    <property type="project" value="UniProtKB-KW"/>
</dbReference>
<keyword evidence="5 6" id="KW-0472">Membrane</keyword>
<reference evidence="9" key="2">
    <citation type="submission" date="2017-06" db="EMBL/GenBank/DDBJ databases">
        <authorList>
            <person name="Laurent S."/>
        </authorList>
    </citation>
    <scope>NUCLEOTIDE SEQUENCE [LARGE SCALE GENOMIC DNA]</scope>
</reference>
<dbReference type="GO" id="GO:0008233">
    <property type="term" value="F:peptidase activity"/>
    <property type="evidence" value="ECO:0007669"/>
    <property type="project" value="UniProtKB-KW"/>
</dbReference>
<evidence type="ECO:0000256" key="4">
    <source>
        <dbReference type="ARBA" id="ARBA00022989"/>
    </source>
</evidence>
<feature type="transmembrane region" description="Helical" evidence="6">
    <location>
        <begin position="26"/>
        <end position="47"/>
    </location>
</feature>
<organism evidence="7">
    <name type="scientific">Kingella negevensis</name>
    <dbReference type="NCBI Taxonomy" id="1522312"/>
    <lineage>
        <taxon>Bacteria</taxon>
        <taxon>Pseudomonadati</taxon>
        <taxon>Pseudomonadota</taxon>
        <taxon>Betaproteobacteria</taxon>
        <taxon>Neisseriales</taxon>
        <taxon>Neisseriaceae</taxon>
        <taxon>Kingella</taxon>
    </lineage>
</organism>
<dbReference type="AlphaFoldDB" id="A0A238HF30"/>
<dbReference type="Pfam" id="PF01027">
    <property type="entry name" value="Bax1-I"/>
    <property type="match status" value="1"/>
</dbReference>
<dbReference type="GO" id="GO:0005886">
    <property type="term" value="C:plasma membrane"/>
    <property type="evidence" value="ECO:0007669"/>
    <property type="project" value="UniProtKB-SubCell"/>
</dbReference>
<proteinExistence type="inferred from homology"/>
<keyword evidence="3 6" id="KW-0812">Transmembrane</keyword>
<evidence type="ECO:0000256" key="6">
    <source>
        <dbReference type="RuleBase" id="RU004379"/>
    </source>
</evidence>
<protein>
    <submittedName>
        <fullName evidence="7">Modulator of FtsH protease YccA</fullName>
    </submittedName>
</protein>
<feature type="transmembrane region" description="Helical" evidence="6">
    <location>
        <begin position="111"/>
        <end position="131"/>
    </location>
</feature>
<keyword evidence="4 6" id="KW-1133">Transmembrane helix</keyword>
<feature type="transmembrane region" description="Helical" evidence="6">
    <location>
        <begin position="53"/>
        <end position="71"/>
    </location>
</feature>
<dbReference type="STRING" id="1522312.GCA_900177895_01079"/>
<accession>A0A238HF30</accession>
<comment type="subcellular location">
    <subcellularLocation>
        <location evidence="1">Cell membrane</location>
        <topology evidence="1">Multi-pass membrane protein</topology>
    </subcellularLocation>
</comment>
<comment type="similarity">
    <text evidence="6">Belongs to the BI1 family.</text>
</comment>
<dbReference type="RefSeq" id="WP_095062647.1">
    <property type="nucleotide sequence ID" value="NZ_CP123447.1"/>
</dbReference>
<evidence type="ECO:0000313" key="7">
    <source>
        <dbReference type="EMBL" id="SMQ12450.1"/>
    </source>
</evidence>
<evidence type="ECO:0000256" key="1">
    <source>
        <dbReference type="ARBA" id="ARBA00004651"/>
    </source>
</evidence>
<dbReference type="PANTHER" id="PTHR23291">
    <property type="entry name" value="BAX INHIBITOR-RELATED"/>
    <property type="match status" value="1"/>
</dbReference>
<keyword evidence="2" id="KW-1003">Cell membrane</keyword>
<feature type="transmembrane region" description="Helical" evidence="6">
    <location>
        <begin position="198"/>
        <end position="220"/>
    </location>
</feature>
<evidence type="ECO:0000256" key="3">
    <source>
        <dbReference type="ARBA" id="ARBA00022692"/>
    </source>
</evidence>
<dbReference type="PANTHER" id="PTHR23291:SF115">
    <property type="entry name" value="MODULATOR OF FTSH PROTEASE YCCA"/>
    <property type="match status" value="1"/>
</dbReference>
<dbReference type="InterPro" id="IPR006214">
    <property type="entry name" value="Bax_inhibitor_1-related"/>
</dbReference>